<feature type="signal peptide" evidence="1">
    <location>
        <begin position="1"/>
        <end position="21"/>
    </location>
</feature>
<evidence type="ECO:0008006" key="4">
    <source>
        <dbReference type="Google" id="ProtNLM"/>
    </source>
</evidence>
<gene>
    <name evidence="2" type="ORF">TM5383_00032</name>
</gene>
<evidence type="ECO:0000313" key="2">
    <source>
        <dbReference type="EMBL" id="CUH82850.1"/>
    </source>
</evidence>
<dbReference type="Proteomes" id="UP000051681">
    <property type="component" value="Unassembled WGS sequence"/>
</dbReference>
<proteinExistence type="predicted"/>
<keyword evidence="1" id="KW-0732">Signal</keyword>
<feature type="chain" id="PRO_5006063548" description="Lipoprotein" evidence="1">
    <location>
        <begin position="22"/>
        <end position="130"/>
    </location>
</feature>
<organism evidence="2 3">
    <name type="scientific">Thalassovita mediterranea</name>
    <dbReference type="NCBI Taxonomy" id="340021"/>
    <lineage>
        <taxon>Bacteria</taxon>
        <taxon>Pseudomonadati</taxon>
        <taxon>Pseudomonadota</taxon>
        <taxon>Alphaproteobacteria</taxon>
        <taxon>Rhodobacterales</taxon>
        <taxon>Roseobacteraceae</taxon>
        <taxon>Thalassovita</taxon>
    </lineage>
</organism>
<evidence type="ECO:0000313" key="3">
    <source>
        <dbReference type="Proteomes" id="UP000051681"/>
    </source>
</evidence>
<name>A0A0P1GKS6_9RHOB</name>
<dbReference type="AlphaFoldDB" id="A0A0P1GKS6"/>
<protein>
    <recommendedName>
        <fullName evidence="4">Lipoprotein</fullName>
    </recommendedName>
</protein>
<keyword evidence="3" id="KW-1185">Reference proteome</keyword>
<reference evidence="2 3" key="1">
    <citation type="submission" date="2015-09" db="EMBL/GenBank/DDBJ databases">
        <authorList>
            <consortium name="Swine Surveillance"/>
        </authorList>
    </citation>
    <scope>NUCLEOTIDE SEQUENCE [LARGE SCALE GENOMIC DNA]</scope>
    <source>
        <strain evidence="2 3">CECT 8383</strain>
    </source>
</reference>
<sequence>MRYITAIYLTLACTLSACDMAGHGFRGLTATRIQIGEMHFTMRAAGDQVEAIRTNTMARPRMDRVSFLAGSAIEAMTGCRVHKIGGDVAVALAELKCPRGRDLSALALGGTYRCLPQGEQGSSSLCLKLD</sequence>
<dbReference type="PROSITE" id="PS51257">
    <property type="entry name" value="PROKAR_LIPOPROTEIN"/>
    <property type="match status" value="1"/>
</dbReference>
<dbReference type="EMBL" id="CYSF01000001">
    <property type="protein sequence ID" value="CUH82850.1"/>
    <property type="molecule type" value="Genomic_DNA"/>
</dbReference>
<accession>A0A0P1GKS6</accession>
<evidence type="ECO:0000256" key="1">
    <source>
        <dbReference type="SAM" id="SignalP"/>
    </source>
</evidence>